<accession>A0A7R8UN40</accession>
<dbReference type="InterPro" id="IPR050468">
    <property type="entry name" value="Cuticle_Struct_Prot"/>
</dbReference>
<feature type="compositionally biased region" description="Basic and acidic residues" evidence="2">
    <location>
        <begin position="281"/>
        <end position="318"/>
    </location>
</feature>
<feature type="region of interest" description="Disordered" evidence="2">
    <location>
        <begin position="580"/>
        <end position="600"/>
    </location>
</feature>
<feature type="region of interest" description="Disordered" evidence="2">
    <location>
        <begin position="264"/>
        <end position="456"/>
    </location>
</feature>
<dbReference type="EMBL" id="LR899010">
    <property type="protein sequence ID" value="CAD7083002.1"/>
    <property type="molecule type" value="Genomic_DNA"/>
</dbReference>
<dbReference type="GO" id="GO:0062129">
    <property type="term" value="C:chitin-based extracellular matrix"/>
    <property type="evidence" value="ECO:0007669"/>
    <property type="project" value="TreeGrafter"/>
</dbReference>
<feature type="compositionally biased region" description="Basic and acidic residues" evidence="2">
    <location>
        <begin position="591"/>
        <end position="600"/>
    </location>
</feature>
<keyword evidence="5" id="KW-1185">Reference proteome</keyword>
<feature type="chain" id="PRO_5030767360" evidence="3">
    <location>
        <begin position="23"/>
        <end position="600"/>
    </location>
</feature>
<feature type="region of interest" description="Disordered" evidence="2">
    <location>
        <begin position="98"/>
        <end position="119"/>
    </location>
</feature>
<proteinExistence type="predicted"/>
<dbReference type="Pfam" id="PF00379">
    <property type="entry name" value="Chitin_bind_4"/>
    <property type="match status" value="3"/>
</dbReference>
<reference evidence="4 5" key="1">
    <citation type="submission" date="2020-11" db="EMBL/GenBank/DDBJ databases">
        <authorList>
            <person name="Wallbank WR R."/>
            <person name="Pardo Diaz C."/>
            <person name="Kozak K."/>
            <person name="Martin S."/>
            <person name="Jiggins C."/>
            <person name="Moest M."/>
            <person name="Warren A I."/>
            <person name="Generalovic N T."/>
            <person name="Byers J.R.P. K."/>
            <person name="Montejo-Kovacevich G."/>
            <person name="Yen C E."/>
        </authorList>
    </citation>
    <scope>NUCLEOTIDE SEQUENCE [LARGE SCALE GENOMIC DNA]</scope>
</reference>
<name>A0A7R8UN40_HERIL</name>
<feature type="compositionally biased region" description="Basic and acidic residues" evidence="2">
    <location>
        <begin position="487"/>
        <end position="504"/>
    </location>
</feature>
<dbReference type="InParanoid" id="A0A7R8UN40"/>
<feature type="compositionally biased region" description="Polar residues" evidence="2">
    <location>
        <begin position="432"/>
        <end position="441"/>
    </location>
</feature>
<protein>
    <submittedName>
        <fullName evidence="4">Uncharacterized protein</fullName>
    </submittedName>
</protein>
<evidence type="ECO:0000256" key="2">
    <source>
        <dbReference type="SAM" id="MobiDB-lite"/>
    </source>
</evidence>
<evidence type="ECO:0000256" key="1">
    <source>
        <dbReference type="PROSITE-ProRule" id="PRU00497"/>
    </source>
</evidence>
<evidence type="ECO:0000313" key="5">
    <source>
        <dbReference type="Proteomes" id="UP000594454"/>
    </source>
</evidence>
<keyword evidence="3" id="KW-0732">Signal</keyword>
<dbReference type="Proteomes" id="UP000594454">
    <property type="component" value="Chromosome 2"/>
</dbReference>
<evidence type="ECO:0000256" key="3">
    <source>
        <dbReference type="SAM" id="SignalP"/>
    </source>
</evidence>
<feature type="signal peptide" evidence="3">
    <location>
        <begin position="1"/>
        <end position="22"/>
    </location>
</feature>
<gene>
    <name evidence="4" type="ORF">HERILL_LOCUS5996</name>
</gene>
<dbReference type="FunCoup" id="A0A7R8UN40">
    <property type="interactions" value="43"/>
</dbReference>
<feature type="region of interest" description="Disordered" evidence="2">
    <location>
        <begin position="474"/>
        <end position="540"/>
    </location>
</feature>
<sequence>MRFLRTFWILCAVQIANVLSDAATDYNKVNNDGSFSFGLSNKDIGGHYHEATGSADKIVRGRYGARSPASGRIEETVYTAGPRGFRARGPRIHRKMDLSQYPRGPIGTPGDPYGDPNEDPSYAFNFRTSEYERREDADSTGRVRGLYSYLDDIGERHTVRYAAGAGTGFEVLNAVPDSPANVAYGAPLYKAPKGTRGRMATVRGPDGQYRFILSAPDHRRSESSGPDGVVRGSYSFLDDKGTQRTVQYIAGAGIGYRVVQSTTGAGSHLAPRPAIPQLESGRFRPTDRDRDPNDDRLNQYDDIGTEDRYDDWYNDRDGGFSGDRQGSRDKNDGGFSANGQDADKRRPFGEGADGNKRRPFGDRDDGNKRRPFGDRGEGDKRRPFGDRGEGDKRRPFGDRGEGDKRRPFGDRDDSGDRRNPFFDNRTAGYDYSQGSLGTNTRYGGKGGSNVDRGSTFGIKVSTDRYDDRYDDDYSFNKKFGSGAQKGSKNDYPSRDEYSPDRNRIPSDTGLGQDRPEFYDDDDQGFPVISTDQRPLNKDRNRDFAQYGRDSTILKNVGKWYVGLPPGASVRAHVQNIDLLPLGGRQPSPSEALRRDELASA</sequence>
<dbReference type="PROSITE" id="PS51155">
    <property type="entry name" value="CHIT_BIND_RR_2"/>
    <property type="match status" value="3"/>
</dbReference>
<organism evidence="4 5">
    <name type="scientific">Hermetia illucens</name>
    <name type="common">Black soldier fly</name>
    <dbReference type="NCBI Taxonomy" id="343691"/>
    <lineage>
        <taxon>Eukaryota</taxon>
        <taxon>Metazoa</taxon>
        <taxon>Ecdysozoa</taxon>
        <taxon>Arthropoda</taxon>
        <taxon>Hexapoda</taxon>
        <taxon>Insecta</taxon>
        <taxon>Pterygota</taxon>
        <taxon>Neoptera</taxon>
        <taxon>Endopterygota</taxon>
        <taxon>Diptera</taxon>
        <taxon>Brachycera</taxon>
        <taxon>Stratiomyomorpha</taxon>
        <taxon>Stratiomyidae</taxon>
        <taxon>Hermetiinae</taxon>
        <taxon>Hermetia</taxon>
    </lineage>
</organism>
<dbReference type="GO" id="GO:0008010">
    <property type="term" value="F:structural constituent of chitin-based larval cuticle"/>
    <property type="evidence" value="ECO:0007669"/>
    <property type="project" value="TreeGrafter"/>
</dbReference>
<dbReference type="PANTHER" id="PTHR10380:SF235">
    <property type="entry name" value="CUTICULAR PROTEIN 73D, ISOFORM B"/>
    <property type="match status" value="1"/>
</dbReference>
<keyword evidence="1" id="KW-0193">Cuticle</keyword>
<dbReference type="OrthoDB" id="8196648at2759"/>
<dbReference type="PANTHER" id="PTHR10380">
    <property type="entry name" value="CUTICLE PROTEIN"/>
    <property type="match status" value="1"/>
</dbReference>
<evidence type="ECO:0000313" key="4">
    <source>
        <dbReference type="EMBL" id="CAD7083002.1"/>
    </source>
</evidence>
<dbReference type="InterPro" id="IPR000618">
    <property type="entry name" value="Insect_cuticle"/>
</dbReference>
<feature type="compositionally biased region" description="Basic and acidic residues" evidence="2">
    <location>
        <begin position="341"/>
        <end position="420"/>
    </location>
</feature>
<dbReference type="AlphaFoldDB" id="A0A7R8UN40"/>